<evidence type="ECO:0000313" key="3">
    <source>
        <dbReference type="EMBL" id="GAA0171866.1"/>
    </source>
</evidence>
<reference evidence="3 4" key="1">
    <citation type="submission" date="2024-01" db="EMBL/GenBank/DDBJ databases">
        <title>The complete chloroplast genome sequence of Lithospermum erythrorhizon: insights into the phylogenetic relationship among Boraginaceae species and the maternal lineages of purple gromwells.</title>
        <authorList>
            <person name="Okada T."/>
            <person name="Watanabe K."/>
        </authorList>
    </citation>
    <scope>NUCLEOTIDE SEQUENCE [LARGE SCALE GENOMIC DNA]</scope>
</reference>
<dbReference type="Proteomes" id="UP001454036">
    <property type="component" value="Unassembled WGS sequence"/>
</dbReference>
<feature type="domain" description="CCHC-type" evidence="2">
    <location>
        <begin position="115"/>
        <end position="130"/>
    </location>
</feature>
<dbReference type="EMBL" id="BAABME010025293">
    <property type="protein sequence ID" value="GAA0171866.1"/>
    <property type="molecule type" value="Genomic_DNA"/>
</dbReference>
<accession>A0AAV3R872</accession>
<dbReference type="SUPFAM" id="SSF57756">
    <property type="entry name" value="Retrovirus zinc finger-like domains"/>
    <property type="match status" value="1"/>
</dbReference>
<dbReference type="GO" id="GO:0003676">
    <property type="term" value="F:nucleic acid binding"/>
    <property type="evidence" value="ECO:0007669"/>
    <property type="project" value="InterPro"/>
</dbReference>
<sequence length="228" mass="25398">MFQGTFVNTNLNNMNKIINQLATIGFFVDDEWKDLIILASLPISFKTIRASVSHSAGKDPLNSKDVVSRILDEEIRLKETNMENLGPTLFVADLCRKNNHGRKTSKGRFGGIVECLNCGKKGHIKKYCREEGVNVVNVEDALLMIEIRKFRYVSKLSSNLISISQLDVEVYGISFGGESSKVTKRAHVVTKGKKSVQHGNNFGYGSSMAKLVTFKDVLRLVKKTLKLG</sequence>
<dbReference type="AlphaFoldDB" id="A0AAV3R872"/>
<keyword evidence="4" id="KW-1185">Reference proteome</keyword>
<keyword evidence="1" id="KW-0479">Metal-binding</keyword>
<name>A0AAV3R872_LITER</name>
<comment type="caution">
    <text evidence="3">The sequence shown here is derived from an EMBL/GenBank/DDBJ whole genome shotgun (WGS) entry which is preliminary data.</text>
</comment>
<evidence type="ECO:0000313" key="4">
    <source>
        <dbReference type="Proteomes" id="UP001454036"/>
    </source>
</evidence>
<dbReference type="GO" id="GO:0008270">
    <property type="term" value="F:zinc ion binding"/>
    <property type="evidence" value="ECO:0007669"/>
    <property type="project" value="UniProtKB-KW"/>
</dbReference>
<keyword evidence="1" id="KW-0862">Zinc</keyword>
<evidence type="ECO:0000259" key="2">
    <source>
        <dbReference type="PROSITE" id="PS50158"/>
    </source>
</evidence>
<gene>
    <name evidence="3" type="ORF">LIER_41239</name>
</gene>
<dbReference type="InterPro" id="IPR036875">
    <property type="entry name" value="Znf_CCHC_sf"/>
</dbReference>
<dbReference type="Pfam" id="PF14223">
    <property type="entry name" value="Retrotran_gag_2"/>
    <property type="match status" value="1"/>
</dbReference>
<protein>
    <recommendedName>
        <fullName evidence="2">CCHC-type domain-containing protein</fullName>
    </recommendedName>
</protein>
<keyword evidence="1" id="KW-0863">Zinc-finger</keyword>
<evidence type="ECO:0000256" key="1">
    <source>
        <dbReference type="PROSITE-ProRule" id="PRU00047"/>
    </source>
</evidence>
<dbReference type="SMART" id="SM00343">
    <property type="entry name" value="ZnF_C2HC"/>
    <property type="match status" value="1"/>
</dbReference>
<organism evidence="3 4">
    <name type="scientific">Lithospermum erythrorhizon</name>
    <name type="common">Purple gromwell</name>
    <name type="synonym">Lithospermum officinale var. erythrorhizon</name>
    <dbReference type="NCBI Taxonomy" id="34254"/>
    <lineage>
        <taxon>Eukaryota</taxon>
        <taxon>Viridiplantae</taxon>
        <taxon>Streptophyta</taxon>
        <taxon>Embryophyta</taxon>
        <taxon>Tracheophyta</taxon>
        <taxon>Spermatophyta</taxon>
        <taxon>Magnoliopsida</taxon>
        <taxon>eudicotyledons</taxon>
        <taxon>Gunneridae</taxon>
        <taxon>Pentapetalae</taxon>
        <taxon>asterids</taxon>
        <taxon>lamiids</taxon>
        <taxon>Boraginales</taxon>
        <taxon>Boraginaceae</taxon>
        <taxon>Boraginoideae</taxon>
        <taxon>Lithospermeae</taxon>
        <taxon>Lithospermum</taxon>
    </lineage>
</organism>
<dbReference type="PROSITE" id="PS50158">
    <property type="entry name" value="ZF_CCHC"/>
    <property type="match status" value="1"/>
</dbReference>
<dbReference type="InterPro" id="IPR001878">
    <property type="entry name" value="Znf_CCHC"/>
</dbReference>
<proteinExistence type="predicted"/>